<accession>A0ABR8MXY7</accession>
<proteinExistence type="predicted"/>
<name>A0ABR8MXY7_9BACL</name>
<dbReference type="EMBL" id="JACXZA010000002">
    <property type="protein sequence ID" value="MBD3919054.1"/>
    <property type="molecule type" value="Genomic_DNA"/>
</dbReference>
<comment type="caution">
    <text evidence="1">The sequence shown here is derived from an EMBL/GenBank/DDBJ whole genome shotgun (WGS) entry which is preliminary data.</text>
</comment>
<sequence length="108" mass="12857">MEKRRYYVSIQSRNIMLNQGDAAYELEIDATREEVDKLTLLFNEWEAADEKTFFRAHIPVIPYHHDSENDMYDYLLKQIYNTVYQLGTDQTKQHISSMNLQMGSETEQ</sequence>
<organism evidence="1 2">
    <name type="scientific">Paenibacillus terricola</name>
    <dbReference type="NCBI Taxonomy" id="2763503"/>
    <lineage>
        <taxon>Bacteria</taxon>
        <taxon>Bacillati</taxon>
        <taxon>Bacillota</taxon>
        <taxon>Bacilli</taxon>
        <taxon>Bacillales</taxon>
        <taxon>Paenibacillaceae</taxon>
        <taxon>Paenibacillus</taxon>
    </lineage>
</organism>
<dbReference type="Proteomes" id="UP000609346">
    <property type="component" value="Unassembled WGS sequence"/>
</dbReference>
<evidence type="ECO:0008006" key="3">
    <source>
        <dbReference type="Google" id="ProtNLM"/>
    </source>
</evidence>
<protein>
    <recommendedName>
        <fullName evidence="3">Hydrolase</fullName>
    </recommendedName>
</protein>
<reference evidence="1 2" key="1">
    <citation type="submission" date="2020-09" db="EMBL/GenBank/DDBJ databases">
        <title>Paenibacillus sp. strain PR3 16S rRNA gene Genome sequencing and assembly.</title>
        <authorList>
            <person name="Kim J."/>
        </authorList>
    </citation>
    <scope>NUCLEOTIDE SEQUENCE [LARGE SCALE GENOMIC DNA]</scope>
    <source>
        <strain evidence="1 2">PR3</strain>
    </source>
</reference>
<evidence type="ECO:0000313" key="2">
    <source>
        <dbReference type="Proteomes" id="UP000609346"/>
    </source>
</evidence>
<gene>
    <name evidence="1" type="ORF">H8B09_09835</name>
</gene>
<keyword evidence="2" id="KW-1185">Reference proteome</keyword>
<dbReference type="RefSeq" id="WP_191203327.1">
    <property type="nucleotide sequence ID" value="NZ_JACXZA010000002.1"/>
</dbReference>
<evidence type="ECO:0000313" key="1">
    <source>
        <dbReference type="EMBL" id="MBD3919054.1"/>
    </source>
</evidence>